<dbReference type="PROSITE" id="PS51257">
    <property type="entry name" value="PROKAR_LIPOPROTEIN"/>
    <property type="match status" value="1"/>
</dbReference>
<evidence type="ECO:0000313" key="2">
    <source>
        <dbReference type="Proteomes" id="UP000290567"/>
    </source>
</evidence>
<dbReference type="EMBL" id="BJCC01000009">
    <property type="protein sequence ID" value="GCF93218.1"/>
    <property type="molecule type" value="Genomic_DNA"/>
</dbReference>
<proteinExistence type="predicted"/>
<dbReference type="Proteomes" id="UP000290567">
    <property type="component" value="Unassembled WGS sequence"/>
</dbReference>
<sequence>MKKIIVLASVVIGLGCVSQLVEQSIDKEAVKHRVTTHLHESEDKEDEAFIDFTH</sequence>
<gene>
    <name evidence="1" type="ORF">NRIC_11090</name>
</gene>
<comment type="caution">
    <text evidence="1">The sequence shown here is derived from an EMBL/GenBank/DDBJ whole genome shotgun (WGS) entry which is preliminary data.</text>
</comment>
<organism evidence="1 2">
    <name type="scientific">Enterococcus florum</name>
    <dbReference type="NCBI Taxonomy" id="2480627"/>
    <lineage>
        <taxon>Bacteria</taxon>
        <taxon>Bacillati</taxon>
        <taxon>Bacillota</taxon>
        <taxon>Bacilli</taxon>
        <taxon>Lactobacillales</taxon>
        <taxon>Enterococcaceae</taxon>
        <taxon>Enterococcus</taxon>
    </lineage>
</organism>
<protein>
    <recommendedName>
        <fullName evidence="3">Lipoprotein</fullName>
    </recommendedName>
</protein>
<reference evidence="2" key="1">
    <citation type="submission" date="2019-02" db="EMBL/GenBank/DDBJ databases">
        <title>Draft genome sequence of Enterococcus sp. Gos25-1.</title>
        <authorList>
            <person name="Tanaka N."/>
            <person name="Shiwa Y."/>
            <person name="Fujita N."/>
        </authorList>
    </citation>
    <scope>NUCLEOTIDE SEQUENCE [LARGE SCALE GENOMIC DNA]</scope>
    <source>
        <strain evidence="2">Gos25-1</strain>
    </source>
</reference>
<evidence type="ECO:0008006" key="3">
    <source>
        <dbReference type="Google" id="ProtNLM"/>
    </source>
</evidence>
<accession>A0A4P5PBA4</accession>
<dbReference type="AlphaFoldDB" id="A0A4P5PBA4"/>
<name>A0A4P5PBA4_9ENTE</name>
<dbReference type="RefSeq" id="WP_146621686.1">
    <property type="nucleotide sequence ID" value="NZ_BJCC01000009.1"/>
</dbReference>
<keyword evidence="2" id="KW-1185">Reference proteome</keyword>
<evidence type="ECO:0000313" key="1">
    <source>
        <dbReference type="EMBL" id="GCF93218.1"/>
    </source>
</evidence>